<dbReference type="Gene3D" id="2.170.130.10">
    <property type="entry name" value="TonB-dependent receptor, plug domain"/>
    <property type="match status" value="1"/>
</dbReference>
<dbReference type="Pfam" id="PF14905">
    <property type="entry name" value="OMP_b-brl_3"/>
    <property type="match status" value="1"/>
</dbReference>
<dbReference type="PANTHER" id="PTHR40980">
    <property type="entry name" value="PLUG DOMAIN-CONTAINING PROTEIN"/>
    <property type="match status" value="1"/>
</dbReference>
<dbReference type="RefSeq" id="WP_146291478.1">
    <property type="nucleotide sequence ID" value="NZ_SELH01000013.1"/>
</dbReference>
<evidence type="ECO:0000313" key="7">
    <source>
        <dbReference type="Proteomes" id="UP000319499"/>
    </source>
</evidence>
<dbReference type="SUPFAM" id="SSF56935">
    <property type="entry name" value="Porins"/>
    <property type="match status" value="1"/>
</dbReference>
<evidence type="ECO:0000313" key="6">
    <source>
        <dbReference type="EMBL" id="TWP29716.1"/>
    </source>
</evidence>
<sequence length="1094" mass="124515">MKKYFIFFLLFLLPFAGKSQSKINVIFQIVDAKTKKCLSNDLNKEITFQYKYDSLFKDIKTFTTNKCFNSYTISKKTGRFKILISVSGYQTQEIIFDVKEKTLGPLYLGKVYVNLPNNQQMLKKNKFNKNQGIVVSGKKEYLKPKEIPKQNQDKIGDKDSTVGIQYTKSIGEDSISTLPSLKSSTLKPTPFNNNDDNIYLYDKDKLLSSNPNTKWNVDNHSNKYKPLSSFPILNKNETSNVYTPIDNSIKNHESEEKPLESNIHINNKSSLNLIFKIVDSKTNACLADDLNKEIKFQYKYDSLYKDVKTFNTAKCYNSYTISKIPGKFRILVSAIGHQTQSIDFDVVESLPDTLLIGNVYMNNIGNIGEVPDTLSNSEITNMEGVVVVGGKKEMIKVEANKTTYSVKDNELLSGGNAEEALTKIPGVIKGYGGELTVNGKSMAIYIDNSPTGLSGSDLEGLLQGMPASSIEKIEIISNPGASYEANTGGGIINIVTNGRASLGLNGTATVNYRFNKQNIVSPSISLNTRKGSVGLQLNSGFSYRENETLTSYNREFTSFSPSVLMNQNNNNSSYNRFYYFRPSANIRLNDRSNILINYNFNYSHDNNSNLGVLSGMDNSGNLNLINNFNSKNDNTNHEIIAKYRTEIDSLGKVFDITAYYSNFNKNLQNRGIQNNLGIYDYSINEIDSKSDNFYLKSNIEIPIHELDLTINAGGKFSLNSSSSKGKYNLLNSSPLIFDNPNYNTFMDFKYDENQYALYTELSKNFNKLSITAGLRYENLEYTSKIKESLQKSKHSLEKFYPSFSLLYRLNSTINFNASYRKSISLPSYTSLDPNITGYYDEYNTTTGNLFLEPNYYDNYEASISAFNYLRLGFQYTHSKSINLMSYENAPNSLVVNQTTKTYNGVNSYNISLGVPVPFGLITKGKKFFDEPMNVNKMSFFYFYTMYNYYKIDDYPYMDKVKPMWFYALYTQIVLPKEIKLTGFYLFSSKDGYFQIYKSQQPINYSNIELSRSFYNKNLKVSLGMNNVFSPTKLKAQISNPNLLTNFYQRNQNQLYYIKLSYNFGKLKNMKKENTVIESDKAKESNQLIPTPLNP</sequence>
<keyword evidence="2" id="KW-0472">Membrane</keyword>
<keyword evidence="3" id="KW-0998">Cell outer membrane</keyword>
<dbReference type="EMBL" id="SELH01000013">
    <property type="protein sequence ID" value="TWP29716.1"/>
    <property type="molecule type" value="Genomic_DNA"/>
</dbReference>
<dbReference type="PANTHER" id="PTHR40980:SF4">
    <property type="entry name" value="TONB-DEPENDENT RECEPTOR-LIKE BETA-BARREL DOMAIN-CONTAINING PROTEIN"/>
    <property type="match status" value="1"/>
</dbReference>
<dbReference type="InterPro" id="IPR036942">
    <property type="entry name" value="Beta-barrel_TonB_sf"/>
</dbReference>
<keyword evidence="6" id="KW-0675">Receptor</keyword>
<proteinExistence type="predicted"/>
<dbReference type="Gene3D" id="2.40.170.20">
    <property type="entry name" value="TonB-dependent receptor, beta-barrel domain"/>
    <property type="match status" value="1"/>
</dbReference>
<evidence type="ECO:0000256" key="3">
    <source>
        <dbReference type="ARBA" id="ARBA00023237"/>
    </source>
</evidence>
<comment type="subcellular location">
    <subcellularLocation>
        <location evidence="1">Cell outer membrane</location>
    </subcellularLocation>
</comment>
<keyword evidence="4" id="KW-0732">Signal</keyword>
<comment type="caution">
    <text evidence="6">The sequence shown here is derived from an EMBL/GenBank/DDBJ whole genome shotgun (WGS) entry which is preliminary data.</text>
</comment>
<feature type="domain" description="Outer membrane protein beta-barrel" evidence="5">
    <location>
        <begin position="647"/>
        <end position="1061"/>
    </location>
</feature>
<name>A0A563DHF9_9FLAO</name>
<evidence type="ECO:0000256" key="4">
    <source>
        <dbReference type="SAM" id="SignalP"/>
    </source>
</evidence>
<dbReference type="AlphaFoldDB" id="A0A563DHF9"/>
<dbReference type="InterPro" id="IPR037066">
    <property type="entry name" value="Plug_dom_sf"/>
</dbReference>
<dbReference type="OrthoDB" id="721920at2"/>
<accession>A0A563DHF9</accession>
<gene>
    <name evidence="6" type="ORF">ETU09_01695</name>
</gene>
<feature type="signal peptide" evidence="4">
    <location>
        <begin position="1"/>
        <end position="21"/>
    </location>
</feature>
<feature type="chain" id="PRO_5021808595" evidence="4">
    <location>
        <begin position="22"/>
        <end position="1094"/>
    </location>
</feature>
<evidence type="ECO:0000256" key="2">
    <source>
        <dbReference type="ARBA" id="ARBA00023136"/>
    </source>
</evidence>
<evidence type="ECO:0000256" key="1">
    <source>
        <dbReference type="ARBA" id="ARBA00004442"/>
    </source>
</evidence>
<dbReference type="GO" id="GO:0009279">
    <property type="term" value="C:cell outer membrane"/>
    <property type="evidence" value="ECO:0007669"/>
    <property type="project" value="UniProtKB-SubCell"/>
</dbReference>
<keyword evidence="7" id="KW-1185">Reference proteome</keyword>
<organism evidence="6 7">
    <name type="scientific">Apibacter muscae</name>
    <dbReference type="NCBI Taxonomy" id="2509004"/>
    <lineage>
        <taxon>Bacteria</taxon>
        <taxon>Pseudomonadati</taxon>
        <taxon>Bacteroidota</taxon>
        <taxon>Flavobacteriia</taxon>
        <taxon>Flavobacteriales</taxon>
        <taxon>Weeksellaceae</taxon>
        <taxon>Apibacter</taxon>
    </lineage>
</organism>
<dbReference type="Proteomes" id="UP000319499">
    <property type="component" value="Unassembled WGS sequence"/>
</dbReference>
<evidence type="ECO:0000259" key="5">
    <source>
        <dbReference type="Pfam" id="PF14905"/>
    </source>
</evidence>
<reference evidence="6 7" key="1">
    <citation type="submission" date="2019-02" db="EMBL/GenBank/DDBJ databases">
        <title>Apibacter muscae sp. nov.: a novel member of the house fly microbiota.</title>
        <authorList>
            <person name="Park R."/>
        </authorList>
    </citation>
    <scope>NUCLEOTIDE SEQUENCE [LARGE SCALE GENOMIC DNA]</scope>
    <source>
        <strain evidence="6 7">AL1</strain>
    </source>
</reference>
<protein>
    <submittedName>
        <fullName evidence="6">TonB-dependent receptor</fullName>
    </submittedName>
</protein>
<dbReference type="InterPro" id="IPR041700">
    <property type="entry name" value="OMP_b-brl_3"/>
</dbReference>